<evidence type="ECO:0000256" key="2">
    <source>
        <dbReference type="HAMAP-Rule" id="MF_00634"/>
    </source>
</evidence>
<reference evidence="3 4" key="1">
    <citation type="submission" date="2019-02" db="EMBL/GenBank/DDBJ databases">
        <title>Deep-cultivation of Planctomycetes and their phenomic and genomic characterization uncovers novel biology.</title>
        <authorList>
            <person name="Wiegand S."/>
            <person name="Jogler M."/>
            <person name="Boedeker C."/>
            <person name="Pinto D."/>
            <person name="Vollmers J."/>
            <person name="Rivas-Marin E."/>
            <person name="Kohn T."/>
            <person name="Peeters S.H."/>
            <person name="Heuer A."/>
            <person name="Rast P."/>
            <person name="Oberbeckmann S."/>
            <person name="Bunk B."/>
            <person name="Jeske O."/>
            <person name="Meyerdierks A."/>
            <person name="Storesund J.E."/>
            <person name="Kallscheuer N."/>
            <person name="Luecker S."/>
            <person name="Lage O.M."/>
            <person name="Pohl T."/>
            <person name="Merkel B.J."/>
            <person name="Hornburger P."/>
            <person name="Mueller R.-W."/>
            <person name="Bruemmer F."/>
            <person name="Labrenz M."/>
            <person name="Spormann A.M."/>
            <person name="Op den Camp H."/>
            <person name="Overmann J."/>
            <person name="Amann R."/>
            <person name="Jetten M.S.M."/>
            <person name="Mascher T."/>
            <person name="Medema M.H."/>
            <person name="Devos D.P."/>
            <person name="Kaster A.-K."/>
            <person name="Ovreas L."/>
            <person name="Rohde M."/>
            <person name="Galperin M.Y."/>
            <person name="Jogler C."/>
        </authorList>
    </citation>
    <scope>NUCLEOTIDE SEQUENCE [LARGE SCALE GENOMIC DNA]</scope>
    <source>
        <strain evidence="3 4">Spa11</strain>
    </source>
</reference>
<dbReference type="EMBL" id="CP036349">
    <property type="protein sequence ID" value="QDV73406.1"/>
    <property type="molecule type" value="Genomic_DNA"/>
</dbReference>
<dbReference type="PANTHER" id="PTHR13420:SF7">
    <property type="entry name" value="UPF0235 PROTEIN C15ORF40"/>
    <property type="match status" value="1"/>
</dbReference>
<protein>
    <recommendedName>
        <fullName evidence="2">UPF0235 protein Spa11_16020</fullName>
    </recommendedName>
</protein>
<keyword evidence="4" id="KW-1185">Reference proteome</keyword>
<name>A0A518K6J1_9BACT</name>
<dbReference type="PANTHER" id="PTHR13420">
    <property type="entry name" value="UPF0235 PROTEIN C15ORF40"/>
    <property type="match status" value="1"/>
</dbReference>
<evidence type="ECO:0000256" key="1">
    <source>
        <dbReference type="ARBA" id="ARBA00010364"/>
    </source>
</evidence>
<dbReference type="SUPFAM" id="SSF69786">
    <property type="entry name" value="YggU-like"/>
    <property type="match status" value="1"/>
</dbReference>
<dbReference type="Pfam" id="PF02594">
    <property type="entry name" value="DUF167"/>
    <property type="match status" value="1"/>
</dbReference>
<dbReference type="NCBIfam" id="TIGR00251">
    <property type="entry name" value="DUF167 family protein"/>
    <property type="match status" value="1"/>
</dbReference>
<dbReference type="Gene3D" id="3.30.1200.10">
    <property type="entry name" value="YggU-like"/>
    <property type="match status" value="1"/>
</dbReference>
<organism evidence="3 4">
    <name type="scientific">Botrimarina mediterranea</name>
    <dbReference type="NCBI Taxonomy" id="2528022"/>
    <lineage>
        <taxon>Bacteria</taxon>
        <taxon>Pseudomonadati</taxon>
        <taxon>Planctomycetota</taxon>
        <taxon>Planctomycetia</taxon>
        <taxon>Pirellulales</taxon>
        <taxon>Lacipirellulaceae</taxon>
        <taxon>Botrimarina</taxon>
    </lineage>
</organism>
<gene>
    <name evidence="3" type="ORF">Spa11_16020</name>
</gene>
<dbReference type="SMART" id="SM01152">
    <property type="entry name" value="DUF167"/>
    <property type="match status" value="1"/>
</dbReference>
<dbReference type="InterPro" id="IPR003746">
    <property type="entry name" value="DUF167"/>
</dbReference>
<dbReference type="Proteomes" id="UP000316426">
    <property type="component" value="Chromosome"/>
</dbReference>
<evidence type="ECO:0000313" key="4">
    <source>
        <dbReference type="Proteomes" id="UP000316426"/>
    </source>
</evidence>
<dbReference type="AlphaFoldDB" id="A0A518K6J1"/>
<sequence length="106" mass="11061">MSDTVQSTVEAAAEGVVIRVRAQPGARRNGVTGVREAELCVAVTAPPDKGRANDAIVKVVAKSIGVPRTRVKILSGETNRHKRLAVDGVTVVGVVDALRAVLGLRI</sequence>
<proteinExistence type="inferred from homology"/>
<dbReference type="KEGG" id="bmei:Spa11_16020"/>
<dbReference type="InterPro" id="IPR036591">
    <property type="entry name" value="YggU-like_sf"/>
</dbReference>
<dbReference type="RefSeq" id="WP_145110345.1">
    <property type="nucleotide sequence ID" value="NZ_CP036349.1"/>
</dbReference>
<dbReference type="HAMAP" id="MF_00634">
    <property type="entry name" value="UPF0235"/>
    <property type="match status" value="1"/>
</dbReference>
<dbReference type="GO" id="GO:0005737">
    <property type="term" value="C:cytoplasm"/>
    <property type="evidence" value="ECO:0007669"/>
    <property type="project" value="TreeGrafter"/>
</dbReference>
<accession>A0A518K6J1</accession>
<evidence type="ECO:0000313" key="3">
    <source>
        <dbReference type="EMBL" id="QDV73406.1"/>
    </source>
</evidence>
<comment type="similarity">
    <text evidence="1 2">Belongs to the UPF0235 family.</text>
</comment>